<feature type="transmembrane region" description="Helical" evidence="2">
    <location>
        <begin position="140"/>
        <end position="160"/>
    </location>
</feature>
<feature type="transmembrane region" description="Helical" evidence="2">
    <location>
        <begin position="106"/>
        <end position="128"/>
    </location>
</feature>
<dbReference type="STRING" id="1901.BB341_20410"/>
<gene>
    <name evidence="3" type="ORF">SCLAV_1561</name>
</gene>
<dbReference type="eggNOG" id="COG1122">
    <property type="taxonomic scope" value="Bacteria"/>
</dbReference>
<proteinExistence type="predicted"/>
<keyword evidence="2" id="KW-1133">Transmembrane helix</keyword>
<dbReference type="EMBL" id="CM000913">
    <property type="protein sequence ID" value="EFG06636.1"/>
    <property type="molecule type" value="Genomic_DNA"/>
</dbReference>
<evidence type="ECO:0000256" key="1">
    <source>
        <dbReference type="SAM" id="MobiDB-lite"/>
    </source>
</evidence>
<evidence type="ECO:0000313" key="3">
    <source>
        <dbReference type="EMBL" id="EFG06636.1"/>
    </source>
</evidence>
<accession>E2Q210</accession>
<keyword evidence="2" id="KW-0472">Membrane</keyword>
<feature type="compositionally biased region" description="Low complexity" evidence="1">
    <location>
        <begin position="18"/>
        <end position="42"/>
    </location>
</feature>
<dbReference type="Proteomes" id="UP000002357">
    <property type="component" value="Chromosome"/>
</dbReference>
<keyword evidence="2" id="KW-0812">Transmembrane</keyword>
<protein>
    <submittedName>
        <fullName evidence="3">Integral membrane protein</fullName>
    </submittedName>
</protein>
<organism evidence="3 4">
    <name type="scientific">Streptomyces clavuligerus</name>
    <dbReference type="NCBI Taxonomy" id="1901"/>
    <lineage>
        <taxon>Bacteria</taxon>
        <taxon>Bacillati</taxon>
        <taxon>Actinomycetota</taxon>
        <taxon>Actinomycetes</taxon>
        <taxon>Kitasatosporales</taxon>
        <taxon>Streptomycetaceae</taxon>
        <taxon>Streptomyces</taxon>
    </lineage>
</organism>
<name>E2Q210_STRCL</name>
<feature type="transmembrane region" description="Helical" evidence="2">
    <location>
        <begin position="166"/>
        <end position="185"/>
    </location>
</feature>
<feature type="region of interest" description="Disordered" evidence="1">
    <location>
        <begin position="1"/>
        <end position="100"/>
    </location>
</feature>
<feature type="transmembrane region" description="Helical" evidence="2">
    <location>
        <begin position="262"/>
        <end position="282"/>
    </location>
</feature>
<sequence>MSHRTPDTPARAGGGPTGPEAPATAAGHPDTAPDGTATGHPGAAPPAPGTAGHTAPASRRNAATGPDAAVGGGDGTPRHRTGTPRGAGGRPRQARAGRPVRLGPRAAAVLVLVSAFGVAAFGWPLLAAGGSQVAAHHTDAPWLFAALLPLLVAVVVATIADSGLEAKAVAMVGVLAAVGAALRPLGAGTAGLEPMFFLMVLSGRVLGPGLGFVLGSVTMFASALLTGGVGPWMPFQMLAMGWFTLGAGLLPGPGRIRGRAELWLLGAYGTVASFAYGTAMNLQGWTYLGGLSSGISFQPGDPLADNLARFLAYCLATSLGWDLGRAAMTLVLTLTLGTAVLRALRRATRRAAFEAQITFEPSRRAAPGEETHRARTVHEAAS</sequence>
<dbReference type="Gene3D" id="1.10.1760.20">
    <property type="match status" value="1"/>
</dbReference>
<dbReference type="AlphaFoldDB" id="E2Q210"/>
<dbReference type="OrthoDB" id="5185518at2"/>
<feature type="transmembrane region" description="Helical" evidence="2">
    <location>
        <begin position="326"/>
        <end position="344"/>
    </location>
</feature>
<keyword evidence="4" id="KW-1185">Reference proteome</keyword>
<evidence type="ECO:0000313" key="4">
    <source>
        <dbReference type="Proteomes" id="UP000002357"/>
    </source>
</evidence>
<feature type="transmembrane region" description="Helical" evidence="2">
    <location>
        <begin position="205"/>
        <end position="226"/>
    </location>
</feature>
<dbReference type="KEGG" id="sclf:BB341_20410"/>
<feature type="compositionally biased region" description="Low complexity" evidence="1">
    <location>
        <begin position="90"/>
        <end position="100"/>
    </location>
</feature>
<feature type="transmembrane region" description="Helical" evidence="2">
    <location>
        <begin position="232"/>
        <end position="250"/>
    </location>
</feature>
<reference evidence="3 4" key="1">
    <citation type="journal article" date="2010" name="Genome Biol. Evol.">
        <title>The sequence of a 1.8-mb bacterial linear plasmid reveals a rich evolutionary reservoir of secondary metabolic pathways.</title>
        <authorList>
            <person name="Medema M.H."/>
            <person name="Trefzer A."/>
            <person name="Kovalchuk A."/>
            <person name="van den Berg M."/>
            <person name="Mueller U."/>
            <person name="Heijne W."/>
            <person name="Wu L."/>
            <person name="Alam M.T."/>
            <person name="Ronning C.M."/>
            <person name="Nierman W.C."/>
            <person name="Bovenberg R.A.L."/>
            <person name="Breitling R."/>
            <person name="Takano E."/>
        </authorList>
    </citation>
    <scope>NUCLEOTIDE SEQUENCE [LARGE SCALE GENOMIC DNA]</scope>
    <source>
        <strain evidence="4">ATCC 27064 / DSM 738 / JCM 4710 / NBRC 13307 / NCIMB 12785 / NRRL 3585 / VKM Ac-602</strain>
    </source>
</reference>
<evidence type="ECO:0000256" key="2">
    <source>
        <dbReference type="SAM" id="Phobius"/>
    </source>
</evidence>